<evidence type="ECO:0008006" key="3">
    <source>
        <dbReference type="Google" id="ProtNLM"/>
    </source>
</evidence>
<name>A0ABT2ICJ2_9FLAO</name>
<keyword evidence="2" id="KW-1185">Reference proteome</keyword>
<dbReference type="EMBL" id="JANZQH010000001">
    <property type="protein sequence ID" value="MCT2406322.1"/>
    <property type="molecule type" value="Genomic_DNA"/>
</dbReference>
<evidence type="ECO:0000313" key="1">
    <source>
        <dbReference type="EMBL" id="MCT2406322.1"/>
    </source>
</evidence>
<sequence>MKNLKKLSKSDLKMISGGWVPPPGGRCPDGTCQYTENGPCRTYNPDKCY</sequence>
<gene>
    <name evidence="1" type="ORF">NZD88_01980</name>
</gene>
<protein>
    <recommendedName>
        <fullName evidence="3">Bacteriocin-type signal sequence-containing protein</fullName>
    </recommendedName>
</protein>
<evidence type="ECO:0000313" key="2">
    <source>
        <dbReference type="Proteomes" id="UP001142057"/>
    </source>
</evidence>
<proteinExistence type="predicted"/>
<dbReference type="InterPro" id="IPR058074">
    <property type="entry name" value="Bacteriocin-like"/>
</dbReference>
<reference evidence="1" key="1">
    <citation type="submission" date="2022-08" db="EMBL/GenBank/DDBJ databases">
        <title>Chryseobacterium antibioticum,isolated from the rhizosphere soil of Pyrola in Tibet.</title>
        <authorList>
            <person name="Kan Y."/>
        </authorList>
    </citation>
    <scope>NUCLEOTIDE SEQUENCE</scope>
    <source>
        <strain evidence="1">Pc2-12</strain>
    </source>
</reference>
<comment type="caution">
    <text evidence="1">The sequence shown here is derived from an EMBL/GenBank/DDBJ whole genome shotgun (WGS) entry which is preliminary data.</text>
</comment>
<dbReference type="RefSeq" id="WP_259827013.1">
    <property type="nucleotide sequence ID" value="NZ_JANZQH010000001.1"/>
</dbReference>
<organism evidence="1 2">
    <name type="scientific">Chryseobacterium pyrolae</name>
    <dbReference type="NCBI Taxonomy" id="2987481"/>
    <lineage>
        <taxon>Bacteria</taxon>
        <taxon>Pseudomonadati</taxon>
        <taxon>Bacteroidota</taxon>
        <taxon>Flavobacteriia</taxon>
        <taxon>Flavobacteriales</taxon>
        <taxon>Weeksellaceae</taxon>
        <taxon>Chryseobacterium group</taxon>
        <taxon>Chryseobacterium</taxon>
    </lineage>
</organism>
<accession>A0ABT2ICJ2</accession>
<dbReference type="Proteomes" id="UP001142057">
    <property type="component" value="Unassembled WGS sequence"/>
</dbReference>
<dbReference type="NCBIfam" id="NF047798">
    <property type="entry name" value="leader_Chryseo"/>
    <property type="match status" value="1"/>
</dbReference>